<evidence type="ECO:0000256" key="2">
    <source>
        <dbReference type="SAM" id="Coils"/>
    </source>
</evidence>
<feature type="coiled-coil region" evidence="2">
    <location>
        <begin position="612"/>
        <end position="639"/>
    </location>
</feature>
<dbReference type="EMBL" id="OV651814">
    <property type="protein sequence ID" value="CAH1106739.1"/>
    <property type="molecule type" value="Genomic_DNA"/>
</dbReference>
<name>A0A9P0CR08_9CUCU</name>
<dbReference type="GO" id="GO:0006310">
    <property type="term" value="P:DNA recombination"/>
    <property type="evidence" value="ECO:0007669"/>
    <property type="project" value="UniProtKB-KW"/>
</dbReference>
<accession>A0A9P0CR08</accession>
<sequence>MRHLERHHKEENEVQNILKHPKNTKERRRALGLLRNNTNFDLFLTGIVRPIRQQNKNENIEYFPCAYCKGLFLKNYLKRHAKSCYVKKQNQILREQGKKDHHLACSQTAIACAMDPTNVISKLNVKVKVFDQMKPDNISLEAKKDLLIAHIGESYLKKHKRERMVYAASNKMRELSRLLITYRALTNNKNVGLKDMINPKNFDNVVLASREIAGYNPEKKSFNAPSLAMHIGTSLKDVCDEYVHLILRQNRGYRTKSVNDQKEWIQNIKFFRELVDSRWNIEIGSLANKDLLEKRWNKPVLLPLVSDIKTFREGVIKIAYDCQQQLSLNERDEKSYKLLTQCALALLILFNRRRIGDVQYLKMKDYLDDRRTNMKDFENALTETEKILTTKYKRVINSGKGSRAVVILIPELLQKILDLLLKLRPMYIPPENEYVFAIPGSIIKWGKGDVAIKTLCKKMKLENQDAITSNKLRKQIATVMQILNLSKDESKQFANFMGHTQKTHDEFYELPVDIYQTAKVSKLLLMMEKGTVPIEYKGKSLAEINIDPNSELVEEDNDNDEGVVFLNDNYGSNGGNDISNNWEDINMKQHEGKNDPEIIADMDLTSLDGSKRSMITQNIEHLQNEVDHQEDQASDALEYVTADEEYLQTKMKRVRKQRWTNTEIQLVKKKFNTYIEKKSYPSGSTMEEFIKKNNMKKKVAHLRSKIQHLINLNLKS</sequence>
<organism evidence="3 4">
    <name type="scientific">Psylliodes chrysocephalus</name>
    <dbReference type="NCBI Taxonomy" id="3402493"/>
    <lineage>
        <taxon>Eukaryota</taxon>
        <taxon>Metazoa</taxon>
        <taxon>Ecdysozoa</taxon>
        <taxon>Arthropoda</taxon>
        <taxon>Hexapoda</taxon>
        <taxon>Insecta</taxon>
        <taxon>Pterygota</taxon>
        <taxon>Neoptera</taxon>
        <taxon>Endopterygota</taxon>
        <taxon>Coleoptera</taxon>
        <taxon>Polyphaga</taxon>
        <taxon>Cucujiformia</taxon>
        <taxon>Chrysomeloidea</taxon>
        <taxon>Chrysomelidae</taxon>
        <taxon>Galerucinae</taxon>
        <taxon>Alticini</taxon>
        <taxon>Psylliodes</taxon>
    </lineage>
</organism>
<reference evidence="3" key="1">
    <citation type="submission" date="2022-01" db="EMBL/GenBank/DDBJ databases">
        <authorList>
            <person name="King R."/>
        </authorList>
    </citation>
    <scope>NUCLEOTIDE SEQUENCE</scope>
</reference>
<dbReference type="GO" id="GO:0003677">
    <property type="term" value="F:DNA binding"/>
    <property type="evidence" value="ECO:0007669"/>
    <property type="project" value="InterPro"/>
</dbReference>
<keyword evidence="4" id="KW-1185">Reference proteome</keyword>
<gene>
    <name evidence="3" type="ORF">PSYICH_LOCUS7501</name>
</gene>
<keyword evidence="1" id="KW-0233">DNA recombination</keyword>
<dbReference type="GO" id="GO:0015074">
    <property type="term" value="P:DNA integration"/>
    <property type="evidence" value="ECO:0007669"/>
    <property type="project" value="InterPro"/>
</dbReference>
<dbReference type="SUPFAM" id="SSF56349">
    <property type="entry name" value="DNA breaking-rejoining enzymes"/>
    <property type="match status" value="1"/>
</dbReference>
<dbReference type="Proteomes" id="UP001153636">
    <property type="component" value="Chromosome 2"/>
</dbReference>
<dbReference type="OrthoDB" id="6753065at2759"/>
<dbReference type="AlphaFoldDB" id="A0A9P0CR08"/>
<dbReference type="PANTHER" id="PTHR33480:SF1">
    <property type="entry name" value="TYR RECOMBINASE DOMAIN-CONTAINING PROTEIN"/>
    <property type="match status" value="1"/>
</dbReference>
<dbReference type="InterPro" id="IPR011010">
    <property type="entry name" value="DNA_brk_join_enz"/>
</dbReference>
<evidence type="ECO:0000313" key="3">
    <source>
        <dbReference type="EMBL" id="CAH1106739.1"/>
    </source>
</evidence>
<evidence type="ECO:0000256" key="1">
    <source>
        <dbReference type="ARBA" id="ARBA00023172"/>
    </source>
</evidence>
<keyword evidence="2" id="KW-0175">Coiled coil</keyword>
<protein>
    <submittedName>
        <fullName evidence="3">Uncharacterized protein</fullName>
    </submittedName>
</protein>
<evidence type="ECO:0000313" key="4">
    <source>
        <dbReference type="Proteomes" id="UP001153636"/>
    </source>
</evidence>
<dbReference type="Gene3D" id="1.10.443.10">
    <property type="entry name" value="Intergrase catalytic core"/>
    <property type="match status" value="1"/>
</dbReference>
<dbReference type="InterPro" id="IPR013762">
    <property type="entry name" value="Integrase-like_cat_sf"/>
</dbReference>
<dbReference type="PANTHER" id="PTHR33480">
    <property type="entry name" value="SET DOMAIN-CONTAINING PROTEIN-RELATED"/>
    <property type="match status" value="1"/>
</dbReference>
<proteinExistence type="predicted"/>